<evidence type="ECO:0000313" key="12">
    <source>
        <dbReference type="Proteomes" id="UP001608902"/>
    </source>
</evidence>
<dbReference type="InterPro" id="IPR036204">
    <property type="entry name" value="ATP_synth_f6_sf_mt"/>
</dbReference>
<comment type="caution">
    <text evidence="11">The sequence shown here is derived from an EMBL/GenBank/DDBJ whole genome shotgun (WGS) entry which is preliminary data.</text>
</comment>
<accession>A0ABD6E9D1</accession>
<keyword evidence="9" id="KW-0472">Membrane</keyword>
<dbReference type="EMBL" id="JBGFUD010001194">
    <property type="protein sequence ID" value="MFH4975912.1"/>
    <property type="molecule type" value="Genomic_DNA"/>
</dbReference>
<dbReference type="Gene3D" id="1.10.246.110">
    <property type="entry name" value="Mitochondrial ATP synthase-coupling factor 6"/>
    <property type="match status" value="1"/>
</dbReference>
<dbReference type="Proteomes" id="UP001608902">
    <property type="component" value="Unassembled WGS sequence"/>
</dbReference>
<dbReference type="GO" id="GO:0005743">
    <property type="term" value="C:mitochondrial inner membrane"/>
    <property type="evidence" value="ECO:0007669"/>
    <property type="project" value="UniProtKB-SubCell"/>
</dbReference>
<dbReference type="GO" id="GO:1902600">
    <property type="term" value="P:proton transmembrane transport"/>
    <property type="evidence" value="ECO:0007669"/>
    <property type="project" value="UniProtKB-KW"/>
</dbReference>
<name>A0ABD6E9D1_9BILA</name>
<evidence type="ECO:0000256" key="5">
    <source>
        <dbReference type="ARBA" id="ARBA00022781"/>
    </source>
</evidence>
<keyword evidence="5" id="KW-0375">Hydrogen ion transport</keyword>
<dbReference type="FunFam" id="1.10.246.110:FF:000001">
    <property type="entry name" value="ATP synthase-coupling factor 6, mitochondrial"/>
    <property type="match status" value="1"/>
</dbReference>
<dbReference type="PANTHER" id="PTHR12441:SF10">
    <property type="entry name" value="ATP SYNTHASE-COUPLING FACTOR 6, MITOCHONDRIAL"/>
    <property type="match status" value="1"/>
</dbReference>
<dbReference type="GO" id="GO:0045259">
    <property type="term" value="C:proton-transporting ATP synthase complex"/>
    <property type="evidence" value="ECO:0007669"/>
    <property type="project" value="UniProtKB-KW"/>
</dbReference>
<dbReference type="SUPFAM" id="SSF111357">
    <property type="entry name" value="Mitochondrial ATP synthase coupling factor 6"/>
    <property type="match status" value="1"/>
</dbReference>
<evidence type="ECO:0000256" key="4">
    <source>
        <dbReference type="ARBA" id="ARBA00022547"/>
    </source>
</evidence>
<evidence type="ECO:0000256" key="3">
    <source>
        <dbReference type="ARBA" id="ARBA00022448"/>
    </source>
</evidence>
<dbReference type="AlphaFoldDB" id="A0ABD6E9D1"/>
<dbReference type="Pfam" id="PF05511">
    <property type="entry name" value="ATP-synt_F6"/>
    <property type="match status" value="1"/>
</dbReference>
<evidence type="ECO:0000256" key="7">
    <source>
        <dbReference type="ARBA" id="ARBA00023065"/>
    </source>
</evidence>
<organism evidence="11 12">
    <name type="scientific">Gnathostoma spinigerum</name>
    <dbReference type="NCBI Taxonomy" id="75299"/>
    <lineage>
        <taxon>Eukaryota</taxon>
        <taxon>Metazoa</taxon>
        <taxon>Ecdysozoa</taxon>
        <taxon>Nematoda</taxon>
        <taxon>Chromadorea</taxon>
        <taxon>Rhabditida</taxon>
        <taxon>Spirurina</taxon>
        <taxon>Gnathostomatomorpha</taxon>
        <taxon>Gnathostomatoidea</taxon>
        <taxon>Gnathostomatidae</taxon>
        <taxon>Gnathostoma</taxon>
    </lineage>
</organism>
<evidence type="ECO:0000256" key="8">
    <source>
        <dbReference type="ARBA" id="ARBA00023128"/>
    </source>
</evidence>
<keyword evidence="3" id="KW-0813">Transport</keyword>
<evidence type="ECO:0000256" key="2">
    <source>
        <dbReference type="ARBA" id="ARBA00007346"/>
    </source>
</evidence>
<protein>
    <recommendedName>
        <fullName evidence="13">ATP synthase-coupling factor 6, mitochondrial</fullName>
    </recommendedName>
</protein>
<keyword evidence="12" id="KW-1185">Reference proteome</keyword>
<evidence type="ECO:0000256" key="6">
    <source>
        <dbReference type="ARBA" id="ARBA00022792"/>
    </source>
</evidence>
<evidence type="ECO:0000256" key="1">
    <source>
        <dbReference type="ARBA" id="ARBA00004273"/>
    </source>
</evidence>
<keyword evidence="8" id="KW-0496">Mitochondrion</keyword>
<evidence type="ECO:0000256" key="10">
    <source>
        <dbReference type="SAM" id="MobiDB-lite"/>
    </source>
</evidence>
<evidence type="ECO:0000313" key="11">
    <source>
        <dbReference type="EMBL" id="MFH4975912.1"/>
    </source>
</evidence>
<keyword evidence="7" id="KW-0406">Ion transport</keyword>
<gene>
    <name evidence="11" type="ORF">AB6A40_002621</name>
</gene>
<dbReference type="InterPro" id="IPR008387">
    <property type="entry name" value="ATP_synth_f6_mt"/>
</dbReference>
<evidence type="ECO:0008006" key="13">
    <source>
        <dbReference type="Google" id="ProtNLM"/>
    </source>
</evidence>
<feature type="compositionally biased region" description="Basic and acidic residues" evidence="10">
    <location>
        <begin position="153"/>
        <end position="163"/>
    </location>
</feature>
<sequence length="187" mass="21178">MIACSLSHCHICCLFAFHRLSSVGSELFDRRLMLRSPVFHSFRRFSTSQILRSEDLIQKLFVKKIKEYAQKEAAAAGKLVDATPDVEKSLSDELNRLANKFHLINSEAVRELPTDFETPSVVSSVEAALEKKTLKELKSEMETKISDYMAERKERKMQEEARRLALSQTRTGRKGIHGVPAGQVQPA</sequence>
<feature type="region of interest" description="Disordered" evidence="10">
    <location>
        <begin position="153"/>
        <end position="187"/>
    </location>
</feature>
<proteinExistence type="inferred from homology"/>
<comment type="similarity">
    <text evidence="2">Belongs to the eukaryotic ATPase subunit F6 family.</text>
</comment>
<dbReference type="PANTHER" id="PTHR12441">
    <property type="entry name" value="ATP SYNTHASE COUPLING FACTOR 6, MITOCHONDRIAL"/>
    <property type="match status" value="1"/>
</dbReference>
<keyword evidence="6" id="KW-0999">Mitochondrion inner membrane</keyword>
<comment type="subcellular location">
    <subcellularLocation>
        <location evidence="1">Mitochondrion inner membrane</location>
    </subcellularLocation>
</comment>
<reference evidence="11 12" key="1">
    <citation type="submission" date="2024-08" db="EMBL/GenBank/DDBJ databases">
        <title>Gnathostoma spinigerum genome.</title>
        <authorList>
            <person name="Gonzalez-Bertolin B."/>
            <person name="Monzon S."/>
            <person name="Zaballos A."/>
            <person name="Jimenez P."/>
            <person name="Dekumyoy P."/>
            <person name="Varona S."/>
            <person name="Cuesta I."/>
            <person name="Sumanam S."/>
            <person name="Adisakwattana P."/>
            <person name="Gasser R.B."/>
            <person name="Hernandez-Gonzalez A."/>
            <person name="Young N.D."/>
            <person name="Perteguer M.J."/>
        </authorList>
    </citation>
    <scope>NUCLEOTIDE SEQUENCE [LARGE SCALE GENOMIC DNA]</scope>
    <source>
        <strain evidence="11">AL3</strain>
        <tissue evidence="11">Liver</tissue>
    </source>
</reference>
<keyword evidence="4" id="KW-0138">CF(0)</keyword>
<evidence type="ECO:0000256" key="9">
    <source>
        <dbReference type="ARBA" id="ARBA00023136"/>
    </source>
</evidence>